<sequence>MSRSTRRHRLGRPTRFFHVCNVHHGALISSTCAVVDPRCRYGHSRFRQPPLGSCAAMHLRLSTCPTTTPALRPSAAPAKVPPYASVEVPLYSTGRIPHLFWRRTVTISPLSILRSEPSCIAIPGSSGILSDACSQSRLCLSRVFPEFGEAWQHRDWMRWD</sequence>
<gene>
    <name evidence="1" type="ORF">P154DRAFT_166056</name>
</gene>
<dbReference type="EMBL" id="ML977582">
    <property type="protein sequence ID" value="KAF2001617.1"/>
    <property type="molecule type" value="Genomic_DNA"/>
</dbReference>
<protein>
    <submittedName>
        <fullName evidence="1">Uncharacterized protein</fullName>
    </submittedName>
</protein>
<keyword evidence="2" id="KW-1185">Reference proteome</keyword>
<evidence type="ECO:0000313" key="1">
    <source>
        <dbReference type="EMBL" id="KAF2001617.1"/>
    </source>
</evidence>
<proteinExistence type="predicted"/>
<organism evidence="1 2">
    <name type="scientific">Amniculicola lignicola CBS 123094</name>
    <dbReference type="NCBI Taxonomy" id="1392246"/>
    <lineage>
        <taxon>Eukaryota</taxon>
        <taxon>Fungi</taxon>
        <taxon>Dikarya</taxon>
        <taxon>Ascomycota</taxon>
        <taxon>Pezizomycotina</taxon>
        <taxon>Dothideomycetes</taxon>
        <taxon>Pleosporomycetidae</taxon>
        <taxon>Pleosporales</taxon>
        <taxon>Amniculicolaceae</taxon>
        <taxon>Amniculicola</taxon>
    </lineage>
</organism>
<reference evidence="1" key="1">
    <citation type="journal article" date="2020" name="Stud. Mycol.">
        <title>101 Dothideomycetes genomes: a test case for predicting lifestyles and emergence of pathogens.</title>
        <authorList>
            <person name="Haridas S."/>
            <person name="Albert R."/>
            <person name="Binder M."/>
            <person name="Bloem J."/>
            <person name="Labutti K."/>
            <person name="Salamov A."/>
            <person name="Andreopoulos B."/>
            <person name="Baker S."/>
            <person name="Barry K."/>
            <person name="Bills G."/>
            <person name="Bluhm B."/>
            <person name="Cannon C."/>
            <person name="Castanera R."/>
            <person name="Culley D."/>
            <person name="Daum C."/>
            <person name="Ezra D."/>
            <person name="Gonzalez J."/>
            <person name="Henrissat B."/>
            <person name="Kuo A."/>
            <person name="Liang C."/>
            <person name="Lipzen A."/>
            <person name="Lutzoni F."/>
            <person name="Magnuson J."/>
            <person name="Mondo S."/>
            <person name="Nolan M."/>
            <person name="Ohm R."/>
            <person name="Pangilinan J."/>
            <person name="Park H.-J."/>
            <person name="Ramirez L."/>
            <person name="Alfaro M."/>
            <person name="Sun H."/>
            <person name="Tritt A."/>
            <person name="Yoshinaga Y."/>
            <person name="Zwiers L.-H."/>
            <person name="Turgeon B."/>
            <person name="Goodwin S."/>
            <person name="Spatafora J."/>
            <person name="Crous P."/>
            <person name="Grigoriev I."/>
        </authorList>
    </citation>
    <scope>NUCLEOTIDE SEQUENCE</scope>
    <source>
        <strain evidence="1">CBS 123094</strain>
    </source>
</reference>
<name>A0A6A5WJJ0_9PLEO</name>
<evidence type="ECO:0000313" key="2">
    <source>
        <dbReference type="Proteomes" id="UP000799779"/>
    </source>
</evidence>
<dbReference type="AlphaFoldDB" id="A0A6A5WJJ0"/>
<accession>A0A6A5WJJ0</accession>
<dbReference type="Proteomes" id="UP000799779">
    <property type="component" value="Unassembled WGS sequence"/>
</dbReference>